<organism evidence="1">
    <name type="scientific">Podoviridae sp. ctxkP1</name>
    <dbReference type="NCBI Taxonomy" id="2826591"/>
    <lineage>
        <taxon>Viruses</taxon>
        <taxon>Duplodnaviria</taxon>
        <taxon>Heunggongvirae</taxon>
        <taxon>Uroviricota</taxon>
        <taxon>Caudoviricetes</taxon>
    </lineage>
</organism>
<sequence>MHIVCYRLCCRYTFALCDDVSILFQRATHQHNDAPTRTHGSICRQPSLPRLKQTNPETMSIIIPSAAPRSSTTAEAPDILSANLRYECNCTYYWLFVGNVCLTAAQAKISSVRKHTRRLQELIEESEDAQETILDAPYTGIVDDLVTQLLKVPEIVERIGMFNWVFRDVATRNCGEHIAPTLAAALVAYNFGRVFFEERIPLVRKQHREKEMQKILLDLIETLSGKPFKFWDNPAVRPAAEGIITFAENYKQ</sequence>
<dbReference type="EMBL" id="BK015719">
    <property type="protein sequence ID" value="DAE21876.1"/>
    <property type="molecule type" value="Genomic_DNA"/>
</dbReference>
<protein>
    <submittedName>
        <fullName evidence="1">Uncharacterized protein</fullName>
    </submittedName>
</protein>
<evidence type="ECO:0000313" key="1">
    <source>
        <dbReference type="EMBL" id="DAE21876.1"/>
    </source>
</evidence>
<reference evidence="1" key="1">
    <citation type="journal article" date="2021" name="Proc. Natl. Acad. Sci. U.S.A.">
        <title>A Catalog of Tens of Thousands of Viruses from Human Metagenomes Reveals Hidden Associations with Chronic Diseases.</title>
        <authorList>
            <person name="Tisza M.J."/>
            <person name="Buck C.B."/>
        </authorList>
    </citation>
    <scope>NUCLEOTIDE SEQUENCE</scope>
    <source>
        <strain evidence="1">CtxkP1</strain>
    </source>
</reference>
<name>A0A8S5QT92_9CAUD</name>
<accession>A0A8S5QT92</accession>
<proteinExistence type="predicted"/>